<keyword evidence="2" id="KW-1185">Reference proteome</keyword>
<dbReference type="Proteomes" id="UP000823674">
    <property type="component" value="Chromosome A09"/>
</dbReference>
<sequence>MQPAMTCGAQGVAVHASGAMQDDHQPESDWLMYAINKPPPQLIIGHPDHFKASEKRERETYKESKCFRAFSGTAPKGGSVRVEISQVKIRSVQFKTSRDVDLLANVGKRVRIAEDGFGVKATFSRRTVTSRPSQPVQVAGTLLDHGVGLDGQSCSCLIVGWPVSLSSLTLGGGRPL</sequence>
<evidence type="ECO:0000313" key="1">
    <source>
        <dbReference type="EMBL" id="KAG5384622.1"/>
    </source>
</evidence>
<organism evidence="1 2">
    <name type="scientific">Brassica rapa subsp. trilocularis</name>
    <dbReference type="NCBI Taxonomy" id="1813537"/>
    <lineage>
        <taxon>Eukaryota</taxon>
        <taxon>Viridiplantae</taxon>
        <taxon>Streptophyta</taxon>
        <taxon>Embryophyta</taxon>
        <taxon>Tracheophyta</taxon>
        <taxon>Spermatophyta</taxon>
        <taxon>Magnoliopsida</taxon>
        <taxon>eudicotyledons</taxon>
        <taxon>Gunneridae</taxon>
        <taxon>Pentapetalae</taxon>
        <taxon>rosids</taxon>
        <taxon>malvids</taxon>
        <taxon>Brassicales</taxon>
        <taxon>Brassicaceae</taxon>
        <taxon>Brassiceae</taxon>
        <taxon>Brassica</taxon>
    </lineage>
</organism>
<accession>A0ABQ7LDH2</accession>
<evidence type="ECO:0000313" key="2">
    <source>
        <dbReference type="Proteomes" id="UP000823674"/>
    </source>
</evidence>
<proteinExistence type="predicted"/>
<gene>
    <name evidence="1" type="primary">A09g510760.1_BraROA</name>
    <name evidence="1" type="ORF">IGI04_036092</name>
</gene>
<feature type="non-terminal residue" evidence="1">
    <location>
        <position position="176"/>
    </location>
</feature>
<reference evidence="1 2" key="1">
    <citation type="submission" date="2021-03" db="EMBL/GenBank/DDBJ databases">
        <authorList>
            <person name="King G.J."/>
            <person name="Bancroft I."/>
            <person name="Baten A."/>
            <person name="Bloomfield J."/>
            <person name="Borpatragohain P."/>
            <person name="He Z."/>
            <person name="Irish N."/>
            <person name="Irwin J."/>
            <person name="Liu K."/>
            <person name="Mauleon R.P."/>
            <person name="Moore J."/>
            <person name="Morris R."/>
            <person name="Ostergaard L."/>
            <person name="Wang B."/>
            <person name="Wells R."/>
        </authorList>
    </citation>
    <scope>NUCLEOTIDE SEQUENCE [LARGE SCALE GENOMIC DNA]</scope>
    <source>
        <strain evidence="1">R-o-18</strain>
        <tissue evidence="1">Leaf</tissue>
    </source>
</reference>
<name>A0ABQ7LDH2_BRACM</name>
<comment type="caution">
    <text evidence="1">The sequence shown here is derived from an EMBL/GenBank/DDBJ whole genome shotgun (WGS) entry which is preliminary data.</text>
</comment>
<protein>
    <submittedName>
        <fullName evidence="1">Uncharacterized protein</fullName>
    </submittedName>
</protein>
<dbReference type="EMBL" id="JADBGQ010000008">
    <property type="protein sequence ID" value="KAG5384622.1"/>
    <property type="molecule type" value="Genomic_DNA"/>
</dbReference>